<reference evidence="1 2" key="1">
    <citation type="journal article" date="2022" name="Nat. Ecol. Evol.">
        <title>A masculinizing supergene underlies an exaggerated male reproductive morph in a spider.</title>
        <authorList>
            <person name="Hendrickx F."/>
            <person name="De Corte Z."/>
            <person name="Sonet G."/>
            <person name="Van Belleghem S.M."/>
            <person name="Kostlbacher S."/>
            <person name="Vangestel C."/>
        </authorList>
    </citation>
    <scope>NUCLEOTIDE SEQUENCE [LARGE SCALE GENOMIC DNA]</scope>
    <source>
        <strain evidence="1">W744_W776</strain>
    </source>
</reference>
<protein>
    <submittedName>
        <fullName evidence="1">Uncharacterized protein</fullName>
    </submittedName>
</protein>
<dbReference type="EMBL" id="JAFNEN010000428">
    <property type="protein sequence ID" value="KAG8183175.1"/>
    <property type="molecule type" value="Genomic_DNA"/>
</dbReference>
<dbReference type="AlphaFoldDB" id="A0AAV6UGA0"/>
<comment type="caution">
    <text evidence="1">The sequence shown here is derived from an EMBL/GenBank/DDBJ whole genome shotgun (WGS) entry which is preliminary data.</text>
</comment>
<keyword evidence="2" id="KW-1185">Reference proteome</keyword>
<name>A0AAV6UGA0_9ARAC</name>
<proteinExistence type="predicted"/>
<dbReference type="Proteomes" id="UP000827092">
    <property type="component" value="Unassembled WGS sequence"/>
</dbReference>
<evidence type="ECO:0000313" key="2">
    <source>
        <dbReference type="Proteomes" id="UP000827092"/>
    </source>
</evidence>
<gene>
    <name evidence="1" type="ORF">JTE90_016963</name>
</gene>
<organism evidence="1 2">
    <name type="scientific">Oedothorax gibbosus</name>
    <dbReference type="NCBI Taxonomy" id="931172"/>
    <lineage>
        <taxon>Eukaryota</taxon>
        <taxon>Metazoa</taxon>
        <taxon>Ecdysozoa</taxon>
        <taxon>Arthropoda</taxon>
        <taxon>Chelicerata</taxon>
        <taxon>Arachnida</taxon>
        <taxon>Araneae</taxon>
        <taxon>Araneomorphae</taxon>
        <taxon>Entelegynae</taxon>
        <taxon>Araneoidea</taxon>
        <taxon>Linyphiidae</taxon>
        <taxon>Erigoninae</taxon>
        <taxon>Oedothorax</taxon>
    </lineage>
</organism>
<evidence type="ECO:0000313" key="1">
    <source>
        <dbReference type="EMBL" id="KAG8183175.1"/>
    </source>
</evidence>
<sequence length="95" mass="10961">MYQPESCSITVRSELKIYFHSWYSKTKYSPLRKPDVDTSPDTPEWLFDSPDTVPKYVGCCLTPPEKRISKNFLLFMFCARAEHWCGNSPCIAVSS</sequence>
<accession>A0AAV6UGA0</accession>